<dbReference type="CDD" id="cd04332">
    <property type="entry name" value="YbaK_like"/>
    <property type="match status" value="1"/>
</dbReference>
<comment type="caution">
    <text evidence="2">The sequence shown here is derived from an EMBL/GenBank/DDBJ whole genome shotgun (WGS) entry which is preliminary data.</text>
</comment>
<evidence type="ECO:0000313" key="3">
    <source>
        <dbReference type="Proteomes" id="UP001501490"/>
    </source>
</evidence>
<dbReference type="PANTHER" id="PTHR30411:SF1">
    <property type="entry name" value="CYTOPLASMIC PROTEIN"/>
    <property type="match status" value="1"/>
</dbReference>
<evidence type="ECO:0000259" key="1">
    <source>
        <dbReference type="Pfam" id="PF04073"/>
    </source>
</evidence>
<proteinExistence type="predicted"/>
<name>A0ABP7AVL3_9ACTN</name>
<keyword evidence="3" id="KW-1185">Reference proteome</keyword>
<dbReference type="RefSeq" id="WP_344809651.1">
    <property type="nucleotide sequence ID" value="NZ_BAABAB010000050.1"/>
</dbReference>
<reference evidence="3" key="1">
    <citation type="journal article" date="2019" name="Int. J. Syst. Evol. Microbiol.">
        <title>The Global Catalogue of Microorganisms (GCM) 10K type strain sequencing project: providing services to taxonomists for standard genome sequencing and annotation.</title>
        <authorList>
            <consortium name="The Broad Institute Genomics Platform"/>
            <consortium name="The Broad Institute Genome Sequencing Center for Infectious Disease"/>
            <person name="Wu L."/>
            <person name="Ma J."/>
        </authorList>
    </citation>
    <scope>NUCLEOTIDE SEQUENCE [LARGE SCALE GENOMIC DNA]</scope>
    <source>
        <strain evidence="3">JCM 16929</strain>
    </source>
</reference>
<sequence>MSEDDLPDGVRRMLAAANDRGLSVELRVRPAARSLPEAAAILGIEPSDIAKTLVVRLPDGEHLFVVVGGDATFSWPKLRGLLGVNKLSMPDADGALAATGYERGTITPIGSEPGWPVYVDERLRGRRVAMGAGGHGYSAFVEVDDLITAFGAEVADLVK</sequence>
<dbReference type="InterPro" id="IPR036754">
    <property type="entry name" value="YbaK/aa-tRNA-synt-asso_dom_sf"/>
</dbReference>
<accession>A0ABP7AVL3</accession>
<gene>
    <name evidence="2" type="ORF">GCM10022236_49310</name>
</gene>
<dbReference type="EMBL" id="BAABAB010000050">
    <property type="protein sequence ID" value="GAA3640820.1"/>
    <property type="molecule type" value="Genomic_DNA"/>
</dbReference>
<organism evidence="2 3">
    <name type="scientific">Microlunatus ginsengisoli</name>
    <dbReference type="NCBI Taxonomy" id="363863"/>
    <lineage>
        <taxon>Bacteria</taxon>
        <taxon>Bacillati</taxon>
        <taxon>Actinomycetota</taxon>
        <taxon>Actinomycetes</taxon>
        <taxon>Propionibacteriales</taxon>
        <taxon>Propionibacteriaceae</taxon>
        <taxon>Microlunatus</taxon>
    </lineage>
</organism>
<dbReference type="Gene3D" id="3.90.960.10">
    <property type="entry name" value="YbaK/aminoacyl-tRNA synthetase-associated domain"/>
    <property type="match status" value="1"/>
</dbReference>
<dbReference type="SUPFAM" id="SSF55826">
    <property type="entry name" value="YbaK/ProRS associated domain"/>
    <property type="match status" value="1"/>
</dbReference>
<dbReference type="PANTHER" id="PTHR30411">
    <property type="entry name" value="CYTOPLASMIC PROTEIN"/>
    <property type="match status" value="1"/>
</dbReference>
<evidence type="ECO:0000313" key="2">
    <source>
        <dbReference type="EMBL" id="GAA3640820.1"/>
    </source>
</evidence>
<dbReference type="Pfam" id="PF04073">
    <property type="entry name" value="tRNA_edit"/>
    <property type="match status" value="1"/>
</dbReference>
<protein>
    <submittedName>
        <fullName evidence="2">YbaK/EbsC family protein</fullName>
    </submittedName>
</protein>
<feature type="domain" description="YbaK/aminoacyl-tRNA synthetase-associated" evidence="1">
    <location>
        <begin position="30"/>
        <end position="148"/>
    </location>
</feature>
<dbReference type="InterPro" id="IPR007214">
    <property type="entry name" value="YbaK/aa-tRNA-synth-assoc-dom"/>
</dbReference>
<dbReference type="Proteomes" id="UP001501490">
    <property type="component" value="Unassembled WGS sequence"/>
</dbReference>